<evidence type="ECO:0000256" key="1">
    <source>
        <dbReference type="ARBA" id="ARBA00004141"/>
    </source>
</evidence>
<feature type="transmembrane region" description="Helical" evidence="5">
    <location>
        <begin position="101"/>
        <end position="120"/>
    </location>
</feature>
<proteinExistence type="inferred from homology"/>
<name>A0A933MJV1_UNCT6</name>
<evidence type="ECO:0000313" key="6">
    <source>
        <dbReference type="EMBL" id="MBI4725706.1"/>
    </source>
</evidence>
<organism evidence="6 7">
    <name type="scientific">candidate division TA06 bacterium</name>
    <dbReference type="NCBI Taxonomy" id="2250710"/>
    <lineage>
        <taxon>Bacteria</taxon>
        <taxon>Bacteria division TA06</taxon>
    </lineage>
</organism>
<comment type="subcellular location">
    <subcellularLocation>
        <location evidence="5">Cell membrane</location>
        <topology evidence="5">Multi-pass membrane protein</topology>
    </subcellularLocation>
    <subcellularLocation>
        <location evidence="1">Membrane</location>
        <topology evidence="1">Multi-pass membrane protein</topology>
    </subcellularLocation>
</comment>
<protein>
    <recommendedName>
        <fullName evidence="5">Probable membrane transporter protein</fullName>
    </recommendedName>
</protein>
<dbReference type="Pfam" id="PF01925">
    <property type="entry name" value="TauE"/>
    <property type="match status" value="1"/>
</dbReference>
<feature type="transmembrane region" description="Helical" evidence="5">
    <location>
        <begin position="75"/>
        <end position="94"/>
    </location>
</feature>
<reference evidence="6" key="1">
    <citation type="submission" date="2020-07" db="EMBL/GenBank/DDBJ databases">
        <title>Huge and variable diversity of episymbiotic CPR bacteria and DPANN archaea in groundwater ecosystems.</title>
        <authorList>
            <person name="He C.Y."/>
            <person name="Keren R."/>
            <person name="Whittaker M."/>
            <person name="Farag I.F."/>
            <person name="Doudna J."/>
            <person name="Cate J.H.D."/>
            <person name="Banfield J.F."/>
        </authorList>
    </citation>
    <scope>NUCLEOTIDE SEQUENCE</scope>
    <source>
        <strain evidence="6">NC_groundwater_1520_Pr4_B-0.1um_53_5</strain>
    </source>
</reference>
<comment type="similarity">
    <text evidence="5">Belongs to the 4-toluene sulfonate uptake permease (TSUP) (TC 2.A.102) family.</text>
</comment>
<feature type="transmembrane region" description="Helical" evidence="5">
    <location>
        <begin position="6"/>
        <end position="31"/>
    </location>
</feature>
<feature type="transmembrane region" description="Helical" evidence="5">
    <location>
        <begin position="147"/>
        <end position="172"/>
    </location>
</feature>
<evidence type="ECO:0000256" key="2">
    <source>
        <dbReference type="ARBA" id="ARBA00022692"/>
    </source>
</evidence>
<comment type="caution">
    <text evidence="6">The sequence shown here is derived from an EMBL/GenBank/DDBJ whole genome shotgun (WGS) entry which is preliminary data.</text>
</comment>
<sequence>MAETWFVLLTIGFSAGLLGGLLGIGGGVALMPVLRFFVGLSPAAAAGTTVAAVFCTTLGGGIKHYRLGHVPPRDLLPVILSGALSTLVFSILFLQLARRGHWLDFGIGCVFAILSLRIIWDMMAKREGIPDDALATGTIHGTTAVKIIWGAIAGILPGLFGIGTGAILVPAFRYFFKSQVKVAIVFAPMP</sequence>
<evidence type="ECO:0000256" key="4">
    <source>
        <dbReference type="ARBA" id="ARBA00023136"/>
    </source>
</evidence>
<dbReference type="GO" id="GO:0005886">
    <property type="term" value="C:plasma membrane"/>
    <property type="evidence" value="ECO:0007669"/>
    <property type="project" value="UniProtKB-SubCell"/>
</dbReference>
<feature type="transmembrane region" description="Helical" evidence="5">
    <location>
        <begin position="43"/>
        <end position="63"/>
    </location>
</feature>
<keyword evidence="2 5" id="KW-0812">Transmembrane</keyword>
<keyword evidence="5" id="KW-1003">Cell membrane</keyword>
<dbReference type="PANTHER" id="PTHR43483">
    <property type="entry name" value="MEMBRANE TRANSPORTER PROTEIN HI_0806-RELATED"/>
    <property type="match status" value="1"/>
</dbReference>
<dbReference type="EMBL" id="JACQXR010000005">
    <property type="protein sequence ID" value="MBI4725706.1"/>
    <property type="molecule type" value="Genomic_DNA"/>
</dbReference>
<keyword evidence="4 5" id="KW-0472">Membrane</keyword>
<evidence type="ECO:0000313" key="7">
    <source>
        <dbReference type="Proteomes" id="UP000736328"/>
    </source>
</evidence>
<keyword evidence="3 5" id="KW-1133">Transmembrane helix</keyword>
<evidence type="ECO:0000256" key="5">
    <source>
        <dbReference type="RuleBase" id="RU363041"/>
    </source>
</evidence>
<dbReference type="Proteomes" id="UP000736328">
    <property type="component" value="Unassembled WGS sequence"/>
</dbReference>
<dbReference type="PANTHER" id="PTHR43483:SF3">
    <property type="entry name" value="MEMBRANE TRANSPORTER PROTEIN HI_0806-RELATED"/>
    <property type="match status" value="1"/>
</dbReference>
<dbReference type="AlphaFoldDB" id="A0A933MJV1"/>
<evidence type="ECO:0000256" key="3">
    <source>
        <dbReference type="ARBA" id="ARBA00022989"/>
    </source>
</evidence>
<dbReference type="InterPro" id="IPR002781">
    <property type="entry name" value="TM_pro_TauE-like"/>
</dbReference>
<accession>A0A933MJV1</accession>
<gene>
    <name evidence="6" type="ORF">HY768_00520</name>
</gene>